<dbReference type="InterPro" id="IPR010290">
    <property type="entry name" value="TM_effector"/>
</dbReference>
<feature type="transmembrane region" description="Helical" evidence="7">
    <location>
        <begin position="257"/>
        <end position="280"/>
    </location>
</feature>
<evidence type="ECO:0000256" key="4">
    <source>
        <dbReference type="ARBA" id="ARBA00022692"/>
    </source>
</evidence>
<name>A0A6N2WYV2_CITAM</name>
<dbReference type="CDD" id="cd06173">
    <property type="entry name" value="MFS_MefA_like"/>
    <property type="match status" value="1"/>
</dbReference>
<dbReference type="GO" id="GO:0005886">
    <property type="term" value="C:plasma membrane"/>
    <property type="evidence" value="ECO:0007669"/>
    <property type="project" value="UniProtKB-SubCell"/>
</dbReference>
<evidence type="ECO:0000313" key="9">
    <source>
        <dbReference type="EMBL" id="VYT46806.1"/>
    </source>
</evidence>
<dbReference type="GO" id="GO:0022857">
    <property type="term" value="F:transmembrane transporter activity"/>
    <property type="evidence" value="ECO:0007669"/>
    <property type="project" value="InterPro"/>
</dbReference>
<dbReference type="AlphaFoldDB" id="A0A6N2WYV2"/>
<feature type="transmembrane region" description="Helical" evidence="7">
    <location>
        <begin position="107"/>
        <end position="132"/>
    </location>
</feature>
<dbReference type="PANTHER" id="PTHR23513">
    <property type="entry name" value="INTEGRAL MEMBRANE EFFLUX PROTEIN-RELATED"/>
    <property type="match status" value="1"/>
</dbReference>
<accession>A0A6N2WYV2</accession>
<evidence type="ECO:0000256" key="1">
    <source>
        <dbReference type="ARBA" id="ARBA00004651"/>
    </source>
</evidence>
<feature type="domain" description="Major facilitator superfamily (MFS) profile" evidence="8">
    <location>
        <begin position="221"/>
        <end position="420"/>
    </location>
</feature>
<evidence type="ECO:0000256" key="3">
    <source>
        <dbReference type="ARBA" id="ARBA00022475"/>
    </source>
</evidence>
<feature type="transmembrane region" description="Helical" evidence="7">
    <location>
        <begin position="378"/>
        <end position="397"/>
    </location>
</feature>
<feature type="transmembrane region" description="Helical" evidence="7">
    <location>
        <begin position="229"/>
        <end position="251"/>
    </location>
</feature>
<evidence type="ECO:0000256" key="6">
    <source>
        <dbReference type="ARBA" id="ARBA00023136"/>
    </source>
</evidence>
<proteinExistence type="predicted"/>
<protein>
    <submittedName>
        <fullName evidence="9">Enterobactin exporter EntS</fullName>
    </submittedName>
</protein>
<dbReference type="EMBL" id="CACRTI010000015">
    <property type="protein sequence ID" value="VYT46806.1"/>
    <property type="molecule type" value="Genomic_DNA"/>
</dbReference>
<keyword evidence="3" id="KW-1003">Cell membrane</keyword>
<feature type="transmembrane region" description="Helical" evidence="7">
    <location>
        <begin position="80"/>
        <end position="101"/>
    </location>
</feature>
<sequence length="420" mass="46416">MSCTGGNMGDGLGRDFWFYRCAQIATALGYSASSIAAVWWILGEYQKMIYVSYLIVPPLIISALAQPLIAPAGDRYNKKLLLLSGLALQFLSYVTVAFVFMSGGMKLSALIAFELLSASGRILFNAGSIGILPHLIPENRITEGMNITHRVTSTMSIIGGVSGGAMVTVFGIANSFLFLAFCISIACLFCVCMRCHSQADQGERRRVRWLDDIREGLNYTVSNRVISGFFIYSLIIGLAFAPMMVAFPYLIKEIKGLSPFYVGLLATSMGAGVITGSFIFPHLRARFYNKSLVYVSSSLFFLSLLLISLCHHVIVLFIGQFIIGLSRNWINVVIDSLLLINLPGHLRTRVLSNLSFFAMINMPVAMLLFSYLMDLMGVYNIFLMLSALCFIAMLVIVSNREIRRFLSAEPEEAAEMLMSK</sequence>
<feature type="transmembrane region" description="Helical" evidence="7">
    <location>
        <begin position="292"/>
        <end position="323"/>
    </location>
</feature>
<evidence type="ECO:0000256" key="7">
    <source>
        <dbReference type="SAM" id="Phobius"/>
    </source>
</evidence>
<gene>
    <name evidence="9" type="ORF">CALFYP1_00347</name>
</gene>
<feature type="transmembrane region" description="Helical" evidence="7">
    <location>
        <begin position="329"/>
        <end position="346"/>
    </location>
</feature>
<keyword evidence="2" id="KW-0813">Transport</keyword>
<evidence type="ECO:0000259" key="8">
    <source>
        <dbReference type="PROSITE" id="PS50850"/>
    </source>
</evidence>
<organism evidence="9">
    <name type="scientific">Citrobacter amalonaticus</name>
    <dbReference type="NCBI Taxonomy" id="35703"/>
    <lineage>
        <taxon>Bacteria</taxon>
        <taxon>Pseudomonadati</taxon>
        <taxon>Pseudomonadota</taxon>
        <taxon>Gammaproteobacteria</taxon>
        <taxon>Enterobacterales</taxon>
        <taxon>Enterobacteriaceae</taxon>
        <taxon>Citrobacter</taxon>
    </lineage>
</organism>
<feature type="transmembrane region" description="Helical" evidence="7">
    <location>
        <begin position="21"/>
        <end position="42"/>
    </location>
</feature>
<comment type="subcellular location">
    <subcellularLocation>
        <location evidence="1">Cell membrane</location>
        <topology evidence="1">Multi-pass membrane protein</topology>
    </subcellularLocation>
</comment>
<keyword evidence="6 7" id="KW-0472">Membrane</keyword>
<keyword evidence="5 7" id="KW-1133">Transmembrane helix</keyword>
<dbReference type="PANTHER" id="PTHR23513:SF6">
    <property type="entry name" value="MAJOR FACILITATOR SUPERFAMILY ASSOCIATED DOMAIN-CONTAINING PROTEIN"/>
    <property type="match status" value="1"/>
</dbReference>
<feature type="transmembrane region" description="Helical" evidence="7">
    <location>
        <begin position="178"/>
        <end position="196"/>
    </location>
</feature>
<dbReference type="PROSITE" id="PS50850">
    <property type="entry name" value="MFS"/>
    <property type="match status" value="1"/>
</dbReference>
<evidence type="ECO:0000256" key="5">
    <source>
        <dbReference type="ARBA" id="ARBA00022989"/>
    </source>
</evidence>
<feature type="transmembrane region" description="Helical" evidence="7">
    <location>
        <begin position="353"/>
        <end position="372"/>
    </location>
</feature>
<dbReference type="InterPro" id="IPR036259">
    <property type="entry name" value="MFS_trans_sf"/>
</dbReference>
<dbReference type="Gene3D" id="1.20.1250.20">
    <property type="entry name" value="MFS general substrate transporter like domains"/>
    <property type="match status" value="1"/>
</dbReference>
<dbReference type="SUPFAM" id="SSF103473">
    <property type="entry name" value="MFS general substrate transporter"/>
    <property type="match status" value="1"/>
</dbReference>
<dbReference type="InterPro" id="IPR020846">
    <property type="entry name" value="MFS_dom"/>
</dbReference>
<evidence type="ECO:0000256" key="2">
    <source>
        <dbReference type="ARBA" id="ARBA00022448"/>
    </source>
</evidence>
<reference evidence="9" key="1">
    <citation type="submission" date="2019-11" db="EMBL/GenBank/DDBJ databases">
        <authorList>
            <person name="Feng L."/>
        </authorList>
    </citation>
    <scope>NUCLEOTIDE SEQUENCE</scope>
    <source>
        <strain evidence="9">CAmalonaticusLFYP1</strain>
    </source>
</reference>
<keyword evidence="4 7" id="KW-0812">Transmembrane</keyword>
<dbReference type="Pfam" id="PF05977">
    <property type="entry name" value="MFS_3"/>
    <property type="match status" value="1"/>
</dbReference>
<feature type="transmembrane region" description="Helical" evidence="7">
    <location>
        <begin position="48"/>
        <end position="68"/>
    </location>
</feature>